<evidence type="ECO:0000313" key="2">
    <source>
        <dbReference type="Proteomes" id="UP000006852"/>
    </source>
</evidence>
<evidence type="ECO:0000313" key="1">
    <source>
        <dbReference type="EMBL" id="AEB14777.1"/>
    </source>
</evidence>
<reference evidence="2" key="2">
    <citation type="submission" date="2011-04" db="EMBL/GenBank/DDBJ databases">
        <title>The complete genome of chromosome of Treponema succinifaciens DSM 2489.</title>
        <authorList>
            <person name="Lucas S."/>
            <person name="Copeland A."/>
            <person name="Lapidus A."/>
            <person name="Bruce D."/>
            <person name="Goodwin L."/>
            <person name="Pitluck S."/>
            <person name="Peters L."/>
            <person name="Kyrpides N."/>
            <person name="Mavromatis K."/>
            <person name="Ivanova N."/>
            <person name="Ovchinnikova G."/>
            <person name="Teshima H."/>
            <person name="Detter J.C."/>
            <person name="Tapia R."/>
            <person name="Han C."/>
            <person name="Land M."/>
            <person name="Hauser L."/>
            <person name="Markowitz V."/>
            <person name="Cheng J.-F."/>
            <person name="Hugenholtz P."/>
            <person name="Woyke T."/>
            <person name="Wu D."/>
            <person name="Gronow S."/>
            <person name="Wellnitz S."/>
            <person name="Brambilla E."/>
            <person name="Klenk H.-P."/>
            <person name="Eisen J.A."/>
        </authorList>
    </citation>
    <scope>NUCLEOTIDE SEQUENCE [LARGE SCALE GENOMIC DNA]</scope>
    <source>
        <strain evidence="2">ATCC 33096 / DSM 2489 / 6091</strain>
    </source>
</reference>
<dbReference type="InterPro" id="IPR026002">
    <property type="entry name" value="ATC_hydrolase-like"/>
</dbReference>
<dbReference type="Pfam" id="PF14196">
    <property type="entry name" value="ATC_hydrolase"/>
    <property type="match status" value="1"/>
</dbReference>
<protein>
    <recommendedName>
        <fullName evidence="3">L-2-amino-thiazoline-4-carboxylic acid hydrolase</fullName>
    </recommendedName>
</protein>
<reference evidence="1 2" key="1">
    <citation type="journal article" date="2011" name="Stand. Genomic Sci.">
        <title>Complete genome sequence of Treponema succinifaciens type strain (6091).</title>
        <authorList>
            <person name="Han C."/>
            <person name="Gronow S."/>
            <person name="Teshima H."/>
            <person name="Lapidus A."/>
            <person name="Nolan M."/>
            <person name="Lucas S."/>
            <person name="Hammon N."/>
            <person name="Deshpande S."/>
            <person name="Cheng J.F."/>
            <person name="Zeytun A."/>
            <person name="Tapia R."/>
            <person name="Goodwin L."/>
            <person name="Pitluck S."/>
            <person name="Liolios K."/>
            <person name="Pagani I."/>
            <person name="Ivanova N."/>
            <person name="Mavromatis K."/>
            <person name="Mikhailova N."/>
            <person name="Huntemann M."/>
            <person name="Pati A."/>
            <person name="Chen A."/>
            <person name="Palaniappan K."/>
            <person name="Land M."/>
            <person name="Hauser L."/>
            <person name="Brambilla E.M."/>
            <person name="Rohde M."/>
            <person name="Goker M."/>
            <person name="Woyke T."/>
            <person name="Bristow J."/>
            <person name="Eisen J.A."/>
            <person name="Markowitz V."/>
            <person name="Hugenholtz P."/>
            <person name="Kyrpides N.C."/>
            <person name="Klenk H.P."/>
            <person name="Detter J.C."/>
        </authorList>
    </citation>
    <scope>NUCLEOTIDE SEQUENCE [LARGE SCALE GENOMIC DNA]</scope>
    <source>
        <strain evidence="2">ATCC 33096 / DSM 2489 / 6091</strain>
    </source>
</reference>
<dbReference type="HOGENOM" id="CLU_1207867_0_0_12"/>
<dbReference type="KEGG" id="tsu:Tresu_1889"/>
<name>F2NSK3_TRES6</name>
<dbReference type="RefSeq" id="WP_013702058.1">
    <property type="nucleotide sequence ID" value="NC_015385.1"/>
</dbReference>
<keyword evidence="2" id="KW-1185">Reference proteome</keyword>
<sequence length="207" mass="23676">MRYGFIQRLMWTGFKGTFRKQLSKSFDERNPAEVIKNASKKYRKILSGVDEFEKGDHFLMNILSCAMLSVVLLLTKKIFPGRSPRLLPQGDVRKLSDESSRQKSRAYTAKGRELLKSQAKESEKNTNPYSWKFSVEDGETLNQYTATFHTCGVCFLMTKLGLKEYIPAMCSLDYDMAALNNTEFSREFTLAGGGKYCDCHYNHIAIN</sequence>
<accession>F2NSK3</accession>
<dbReference type="GeneID" id="302999871"/>
<dbReference type="OrthoDB" id="1495276at2"/>
<gene>
    <name evidence="1" type="ordered locus">Tresu_1889</name>
</gene>
<organism evidence="1 2">
    <name type="scientific">Treponema succinifaciens (strain ATCC 33096 / DSM 2489 / 6091)</name>
    <dbReference type="NCBI Taxonomy" id="869209"/>
    <lineage>
        <taxon>Bacteria</taxon>
        <taxon>Pseudomonadati</taxon>
        <taxon>Spirochaetota</taxon>
        <taxon>Spirochaetia</taxon>
        <taxon>Spirochaetales</taxon>
        <taxon>Treponemataceae</taxon>
        <taxon>Treponema</taxon>
    </lineage>
</organism>
<proteinExistence type="predicted"/>
<dbReference type="AlphaFoldDB" id="F2NSK3"/>
<dbReference type="Proteomes" id="UP000006852">
    <property type="component" value="Chromosome"/>
</dbReference>
<dbReference type="EMBL" id="CP002631">
    <property type="protein sequence ID" value="AEB14777.1"/>
    <property type="molecule type" value="Genomic_DNA"/>
</dbReference>
<evidence type="ECO:0008006" key="3">
    <source>
        <dbReference type="Google" id="ProtNLM"/>
    </source>
</evidence>
<dbReference type="eggNOG" id="ENOG502Z9NU">
    <property type="taxonomic scope" value="Bacteria"/>
</dbReference>